<feature type="signal peptide" evidence="1">
    <location>
        <begin position="1"/>
        <end position="19"/>
    </location>
</feature>
<evidence type="ECO:0008006" key="4">
    <source>
        <dbReference type="Google" id="ProtNLM"/>
    </source>
</evidence>
<organism evidence="2 3">
    <name type="scientific">OM182 bacterium</name>
    <dbReference type="NCBI Taxonomy" id="2510334"/>
    <lineage>
        <taxon>Bacteria</taxon>
        <taxon>Pseudomonadati</taxon>
        <taxon>Pseudomonadota</taxon>
        <taxon>Gammaproteobacteria</taxon>
        <taxon>OMG group</taxon>
        <taxon>OM182 clade</taxon>
    </lineage>
</organism>
<evidence type="ECO:0000313" key="3">
    <source>
        <dbReference type="Proteomes" id="UP000320404"/>
    </source>
</evidence>
<gene>
    <name evidence="2" type="ORF">EVA69_06530</name>
</gene>
<dbReference type="EMBL" id="SHAH01000121">
    <property type="protein sequence ID" value="RZO73679.1"/>
    <property type="molecule type" value="Genomic_DNA"/>
</dbReference>
<sequence>MRHPSLQTLLVLLSLTSLAQSSYAQIAAEPSPFASENPNAVVPGELFTEPPTLINLGFEWLIQGDENRNAQVKVWYRKAGEATWHDALPMLRLNGERIYSESRLDVITPNMFAGSVLNLDPDARYEVKFSISDPDGVVGRSERLATVRSRAEPEPYAGGREFHVYPHGYAGAKQEPAFEGLMCAYNYWCAGTDWATSGRPRVRAGDKIIVHAGTYQYNRYEYTNDATVNRTTPLDGTYYLTADGTPERPIAIVAAGDGEVIFDGNGNYSLFDVRAADYTYFEGITFRNSEIGILAGTQFIAGAKGLTVKRSRFEDVGAGIFTNYSGSRGFYIADSHFVGRNDPEHLIGWRGELWEQFAGVENQIFPPPMRSYVAVKLYGPGHIVAYNYIANFHDGINIETYGNPDGSTASGPDIPAGPKYPTRDYWDRRPVAIDFYGNYITNSHDNPIEADGGMHNIRIMNNLLINHPSHAFCNQPALGGPVYWIRNIAYHLPGGSTRITAGSAGVVFYNNTILSETSIAGASNAHWRNNLFLGEESQDAIFSVTSLTDYSTSDFNGFRPNPAATKAFEWRSPAAASLADITDPDYEAQLQSIEAATLAEYSTLSGQDRNSTLVDYDIFVNVPQLSAKNVDTLQNLYDADSLDFRLREGASAIDKGMQLPTITDDFTGESPDLGALEYAAPVPHYGPRP</sequence>
<proteinExistence type="predicted"/>
<dbReference type="InterPro" id="IPR012334">
    <property type="entry name" value="Pectin_lyas_fold"/>
</dbReference>
<dbReference type="Gene3D" id="2.160.20.10">
    <property type="entry name" value="Single-stranded right-handed beta-helix, Pectin lyase-like"/>
    <property type="match status" value="1"/>
</dbReference>
<feature type="chain" id="PRO_5022059985" description="Right-handed parallel beta-helix repeat-containing protein" evidence="1">
    <location>
        <begin position="20"/>
        <end position="689"/>
    </location>
</feature>
<keyword evidence="1" id="KW-0732">Signal</keyword>
<dbReference type="Proteomes" id="UP000320404">
    <property type="component" value="Unassembled WGS sequence"/>
</dbReference>
<dbReference type="InterPro" id="IPR011050">
    <property type="entry name" value="Pectin_lyase_fold/virulence"/>
</dbReference>
<reference evidence="2 3" key="1">
    <citation type="submission" date="2019-02" db="EMBL/GenBank/DDBJ databases">
        <title>Prokaryotic population dynamics and viral predation in marine succession experiment using metagenomics: the confinement effect.</title>
        <authorList>
            <person name="Haro-Moreno J.M."/>
            <person name="Rodriguez-Valera F."/>
            <person name="Lopez-Perez M."/>
        </authorList>
    </citation>
    <scope>NUCLEOTIDE SEQUENCE [LARGE SCALE GENOMIC DNA]</scope>
    <source>
        <strain evidence="2">MED-G158</strain>
    </source>
</reference>
<accession>A0A520RTT7</accession>
<dbReference type="InterPro" id="IPR006626">
    <property type="entry name" value="PbH1"/>
</dbReference>
<dbReference type="SMART" id="SM00710">
    <property type="entry name" value="PbH1"/>
    <property type="match status" value="5"/>
</dbReference>
<dbReference type="SUPFAM" id="SSF51126">
    <property type="entry name" value="Pectin lyase-like"/>
    <property type="match status" value="1"/>
</dbReference>
<comment type="caution">
    <text evidence="2">The sequence shown here is derived from an EMBL/GenBank/DDBJ whole genome shotgun (WGS) entry which is preliminary data.</text>
</comment>
<dbReference type="AlphaFoldDB" id="A0A520RTT7"/>
<protein>
    <recommendedName>
        <fullName evidence="4">Right-handed parallel beta-helix repeat-containing protein</fullName>
    </recommendedName>
</protein>
<evidence type="ECO:0000313" key="2">
    <source>
        <dbReference type="EMBL" id="RZO73679.1"/>
    </source>
</evidence>
<name>A0A520RTT7_9GAMM</name>
<evidence type="ECO:0000256" key="1">
    <source>
        <dbReference type="SAM" id="SignalP"/>
    </source>
</evidence>